<dbReference type="EMBL" id="RXFM01000062">
    <property type="protein sequence ID" value="RST64549.1"/>
    <property type="molecule type" value="Genomic_DNA"/>
</dbReference>
<evidence type="ECO:0000313" key="4">
    <source>
        <dbReference type="Proteomes" id="UP000279470"/>
    </source>
</evidence>
<evidence type="ECO:0000256" key="1">
    <source>
        <dbReference type="ARBA" id="ARBA00022801"/>
    </source>
</evidence>
<dbReference type="InterPro" id="IPR001375">
    <property type="entry name" value="Peptidase_S9_cat"/>
</dbReference>
<feature type="domain" description="Peptidase S9 prolyl oligopeptidase catalytic" evidence="2">
    <location>
        <begin position="413"/>
        <end position="623"/>
    </location>
</feature>
<gene>
    <name evidence="3" type="ORF">EIC27_04685</name>
</gene>
<keyword evidence="4" id="KW-1185">Reference proteome</keyword>
<reference evidence="4" key="1">
    <citation type="submission" date="2018-11" db="EMBL/GenBank/DDBJ databases">
        <title>Phylogenetic, genomic, and biogeographic characterization of a novel and ubiquitous marine invertebrate-associated Rickettsiales parasite, Candidatus Marinoinvertebrata rohwerii, gen. nov., sp. nov.</title>
        <authorList>
            <person name="Klinges J.G."/>
            <person name="Rosales S.M."/>
            <person name="Mcminds R."/>
            <person name="Shaver E.C."/>
            <person name="Shantz A."/>
            <person name="Peters E.C."/>
            <person name="Burkepile D.E."/>
            <person name="Silliman B.R."/>
            <person name="Vega Thurber R.L."/>
        </authorList>
    </citation>
    <scope>NUCLEOTIDE SEQUENCE [LARGE SCALE GENOMIC DNA]</scope>
    <source>
        <strain evidence="4">a_cerv_44</strain>
    </source>
</reference>
<dbReference type="GO" id="GO:0006508">
    <property type="term" value="P:proteolysis"/>
    <property type="evidence" value="ECO:0007669"/>
    <property type="project" value="InterPro"/>
</dbReference>
<dbReference type="AlphaFoldDB" id="A0A3R9ZK87"/>
<dbReference type="Proteomes" id="UP000279470">
    <property type="component" value="Unassembled WGS sequence"/>
</dbReference>
<dbReference type="RefSeq" id="WP_126044964.1">
    <property type="nucleotide sequence ID" value="NZ_RXFM01000062.1"/>
</dbReference>
<evidence type="ECO:0000313" key="3">
    <source>
        <dbReference type="EMBL" id="RST64549.1"/>
    </source>
</evidence>
<protein>
    <submittedName>
        <fullName evidence="3">S9 family peptidase</fullName>
    </submittedName>
</protein>
<proteinExistence type="predicted"/>
<dbReference type="PANTHER" id="PTHR42776">
    <property type="entry name" value="SERINE PEPTIDASE S9 FAMILY MEMBER"/>
    <property type="match status" value="1"/>
</dbReference>
<dbReference type="Pfam" id="PF00326">
    <property type="entry name" value="Peptidase_S9"/>
    <property type="match status" value="1"/>
</dbReference>
<dbReference type="InterPro" id="IPR029058">
    <property type="entry name" value="AB_hydrolase_fold"/>
</dbReference>
<organism evidence="3 4">
    <name type="scientific">Candidatus Aquarickettsia rohweri</name>
    <dbReference type="NCBI Taxonomy" id="2602574"/>
    <lineage>
        <taxon>Bacteria</taxon>
        <taxon>Pseudomonadati</taxon>
        <taxon>Pseudomonadota</taxon>
        <taxon>Alphaproteobacteria</taxon>
        <taxon>Rickettsiales</taxon>
        <taxon>Candidatus Midichloriaceae</taxon>
        <taxon>Candidatus Aquarickettsia</taxon>
    </lineage>
</organism>
<name>A0A3R9ZK87_9RICK</name>
<dbReference type="SUPFAM" id="SSF53474">
    <property type="entry name" value="alpha/beta-Hydrolases"/>
    <property type="match status" value="1"/>
</dbReference>
<accession>A0A3R9ZK87</accession>
<dbReference type="SUPFAM" id="SSF69304">
    <property type="entry name" value="Tricorn protease N-terminal domain"/>
    <property type="match status" value="1"/>
</dbReference>
<dbReference type="GO" id="GO:0004252">
    <property type="term" value="F:serine-type endopeptidase activity"/>
    <property type="evidence" value="ECO:0007669"/>
    <property type="project" value="TreeGrafter"/>
</dbReference>
<sequence length="656" mass="74530">MNIFANAKDNLIPRKILFGNPEKANVQISKDGKHISYLSDKNGALNIFVALLDNLNAAKAITNDSKRGIRSYFWSYDNNHILYLKDNDGDENYKIHKVNINTLEDRALTPTKNVKSIILKSSYKIPNEIIIGLNDRKKEYFDIYNLNINTSKLSLLYKNDKYSGFDIDDNYNIRFGYQPTPDGGNQIYEFKDKKEIPFLKIPFEDSKTTGILNFDEQGKKVYFASSIDRDTSGLYIIDLTTKIKKLIHSNSKADIGSVILQPKTKILQAIDCYYLKQDYKFYDEKFEKDFNNLQRLNQDSTLMINSRTLKDDKWLVAFNFDNKPLKYYLYNRNTQKADYLFTNNNKLANYELNNMQPVVIKSRDGLDLPSYISIPKNGIKDSDSLKTKKPLPMILLVHGGPNARDYWGLNSFHQWLSNRGYIVLSVNYRGSTGFGKNFINAGNGEWSAKMHDDLIDAVNWTIKEKLADRNKIAIMGGSYGGYATLVGLTFTPNVFACGVDIVGPSNLITLLESIPEYWKPLIDSLKLMLGGDNKTPEGKAILKNKSPLHHVNKISKPLLIGQGANDPRVKQAESDQIVAAMKKHKIPVIYALYTDEGHGFARPENRLSFYAITEEFFAKYLGGNCEPINDDFKNSSIEIKEGKSEISHLANTTANK</sequence>
<comment type="caution">
    <text evidence="3">The sequence shown here is derived from an EMBL/GenBank/DDBJ whole genome shotgun (WGS) entry which is preliminary data.</text>
</comment>
<keyword evidence="1" id="KW-0378">Hydrolase</keyword>
<dbReference type="PANTHER" id="PTHR42776:SF27">
    <property type="entry name" value="DIPEPTIDYL PEPTIDASE FAMILY MEMBER 6"/>
    <property type="match status" value="1"/>
</dbReference>
<dbReference type="Gene3D" id="2.120.10.30">
    <property type="entry name" value="TolB, C-terminal domain"/>
    <property type="match status" value="1"/>
</dbReference>
<dbReference type="Gene3D" id="3.40.50.1820">
    <property type="entry name" value="alpha/beta hydrolase"/>
    <property type="match status" value="1"/>
</dbReference>
<evidence type="ECO:0000259" key="2">
    <source>
        <dbReference type="Pfam" id="PF00326"/>
    </source>
</evidence>
<dbReference type="InterPro" id="IPR011042">
    <property type="entry name" value="6-blade_b-propeller_TolB-like"/>
</dbReference>
<dbReference type="OrthoDB" id="1094230at2"/>